<dbReference type="PANTHER" id="PTHR36503">
    <property type="entry name" value="BLR2520 PROTEIN"/>
    <property type="match status" value="1"/>
</dbReference>
<sequence length="141" mass="15195">MSPHISLVTLCVADIAKATSFYERLGLAKSSASQESVTFFRAGSVVLALWTREEQVEDAKAEGLWTGNGGIVVAMNCASESEVDAMLDKARAAGATILKPAEKASWGGYNGYFADADGNVWEVAYNPFWPMQENGRIDLPE</sequence>
<comment type="caution">
    <text evidence="2">The sequence shown here is derived from an EMBL/GenBank/DDBJ whole genome shotgun (WGS) entry which is preliminary data.</text>
</comment>
<dbReference type="InterPro" id="IPR037523">
    <property type="entry name" value="VOC_core"/>
</dbReference>
<accession>A0A1E3WC60</accession>
<dbReference type="EMBL" id="LPWD01000116">
    <property type="protein sequence ID" value="ODS03394.1"/>
    <property type="molecule type" value="Genomic_DNA"/>
</dbReference>
<evidence type="ECO:0000313" key="3">
    <source>
        <dbReference type="Proteomes" id="UP000095042"/>
    </source>
</evidence>
<dbReference type="PANTHER" id="PTHR36503:SF1">
    <property type="entry name" value="BLR2520 PROTEIN"/>
    <property type="match status" value="1"/>
</dbReference>
<dbReference type="AlphaFoldDB" id="A0A1E3WC60"/>
<organism evidence="2 3">
    <name type="scientific">Methyloceanibacter marginalis</name>
    <dbReference type="NCBI Taxonomy" id="1774971"/>
    <lineage>
        <taxon>Bacteria</taxon>
        <taxon>Pseudomonadati</taxon>
        <taxon>Pseudomonadota</taxon>
        <taxon>Alphaproteobacteria</taxon>
        <taxon>Hyphomicrobiales</taxon>
        <taxon>Hyphomicrobiaceae</taxon>
        <taxon>Methyloceanibacter</taxon>
    </lineage>
</organism>
<evidence type="ECO:0000313" key="2">
    <source>
        <dbReference type="EMBL" id="ODS03394.1"/>
    </source>
</evidence>
<dbReference type="Gene3D" id="3.10.180.10">
    <property type="entry name" value="2,3-Dihydroxybiphenyl 1,2-Dioxygenase, domain 1"/>
    <property type="match status" value="1"/>
</dbReference>
<dbReference type="Proteomes" id="UP000095042">
    <property type="component" value="Unassembled WGS sequence"/>
</dbReference>
<reference evidence="2 3" key="1">
    <citation type="journal article" date="2016" name="Environ. Microbiol.">
        <title>New Methyloceanibacter diversity from North Sea sediments includes methanotroph containing solely the soluble methane monooxygenase.</title>
        <authorList>
            <person name="Vekeman B."/>
            <person name="Kerckhof F.M."/>
            <person name="Cremers G."/>
            <person name="de Vos P."/>
            <person name="Vandamme P."/>
            <person name="Boon N."/>
            <person name="Op den Camp H.J."/>
            <person name="Heylen K."/>
        </authorList>
    </citation>
    <scope>NUCLEOTIDE SEQUENCE [LARGE SCALE GENOMIC DNA]</scope>
    <source>
        <strain evidence="2 3">R-67177</strain>
    </source>
</reference>
<dbReference type="PROSITE" id="PS51819">
    <property type="entry name" value="VOC"/>
    <property type="match status" value="1"/>
</dbReference>
<name>A0A1E3WC60_9HYPH</name>
<keyword evidence="3" id="KW-1185">Reference proteome</keyword>
<protein>
    <submittedName>
        <fullName evidence="2">Glyoxalase</fullName>
    </submittedName>
</protein>
<evidence type="ECO:0000259" key="1">
    <source>
        <dbReference type="PROSITE" id="PS51819"/>
    </source>
</evidence>
<dbReference type="SUPFAM" id="SSF54593">
    <property type="entry name" value="Glyoxalase/Bleomycin resistance protein/Dihydroxybiphenyl dioxygenase"/>
    <property type="match status" value="1"/>
</dbReference>
<dbReference type="RefSeq" id="WP_069623411.1">
    <property type="nucleotide sequence ID" value="NZ_LPWD01000116.1"/>
</dbReference>
<dbReference type="OrthoDB" id="9798430at2"/>
<dbReference type="InterPro" id="IPR029068">
    <property type="entry name" value="Glyas_Bleomycin-R_OHBP_Dase"/>
</dbReference>
<feature type="domain" description="VOC" evidence="1">
    <location>
        <begin position="4"/>
        <end position="126"/>
    </location>
</feature>
<proteinExistence type="predicted"/>
<dbReference type="Pfam" id="PF00903">
    <property type="entry name" value="Glyoxalase"/>
    <property type="match status" value="1"/>
</dbReference>
<gene>
    <name evidence="2" type="ORF">AUC71_09885</name>
</gene>
<dbReference type="InterPro" id="IPR004360">
    <property type="entry name" value="Glyas_Fos-R_dOase_dom"/>
</dbReference>